<dbReference type="InterPro" id="IPR036397">
    <property type="entry name" value="RNaseH_sf"/>
</dbReference>
<feature type="non-terminal residue" evidence="4">
    <location>
        <position position="328"/>
    </location>
</feature>
<proteinExistence type="predicted"/>
<evidence type="ECO:0000313" key="5">
    <source>
        <dbReference type="Proteomes" id="UP001365128"/>
    </source>
</evidence>
<dbReference type="InterPro" id="IPR051132">
    <property type="entry name" value="3-5_Exonuclease_domain"/>
</dbReference>
<evidence type="ECO:0000313" key="4">
    <source>
        <dbReference type="EMBL" id="KAK7555476.1"/>
    </source>
</evidence>
<keyword evidence="5" id="KW-1185">Reference proteome</keyword>
<protein>
    <submittedName>
        <fullName evidence="4">Ribonuclease H-like domain-containing protein</fullName>
    </submittedName>
</protein>
<name>A0ABR1MP08_9PEZI</name>
<dbReference type="InterPro" id="IPR002562">
    <property type="entry name" value="3'-5'_exonuclease_dom"/>
</dbReference>
<dbReference type="PANTHER" id="PTHR13620:SF104">
    <property type="entry name" value="EXONUCLEASE 3'-5' DOMAIN-CONTAINING PROTEIN 2"/>
    <property type="match status" value="1"/>
</dbReference>
<keyword evidence="1" id="KW-0540">Nuclease</keyword>
<organism evidence="4 5">
    <name type="scientific">Phyllosticta citricarpa</name>
    <dbReference type="NCBI Taxonomy" id="55181"/>
    <lineage>
        <taxon>Eukaryota</taxon>
        <taxon>Fungi</taxon>
        <taxon>Dikarya</taxon>
        <taxon>Ascomycota</taxon>
        <taxon>Pezizomycotina</taxon>
        <taxon>Dothideomycetes</taxon>
        <taxon>Dothideomycetes incertae sedis</taxon>
        <taxon>Botryosphaeriales</taxon>
        <taxon>Phyllostictaceae</taxon>
        <taxon>Phyllosticta</taxon>
    </lineage>
</organism>
<sequence>MKPVQDGSFESIKSATAKLPASDSASDDSFGSSIFDGIDDLGIGSQSVDANSQDQVPSSSVLKPLADQVAVEVEEQAEAPYNLRFTIPSPPPPVNGVRSDPPLFWSHKLYRDAEGKAVTVHYCTNFEEAETLCKSFLNEKVVGFDMEWESQAQASSGIKKNISVIQVCSESKVAVFHVALFSGGDTTKELIPPSLISLIESENIIKTGVGIWSADGRRIQKFLNLNPRGFVELSHLFHVLQDRKTAEGKYPKKLTSLAKQVQAYLGLALPKGSVRTSSWSRELYQIQVDYAAADAYAGLTLYHVMNEKRKKMRPKPPHPHFAELGLPI</sequence>
<comment type="caution">
    <text evidence="4">The sequence shown here is derived from an EMBL/GenBank/DDBJ whole genome shotgun (WGS) entry which is preliminary data.</text>
</comment>
<feature type="domain" description="3'-5' exonuclease" evidence="3">
    <location>
        <begin position="120"/>
        <end position="310"/>
    </location>
</feature>
<dbReference type="Gene3D" id="3.30.420.10">
    <property type="entry name" value="Ribonuclease H-like superfamily/Ribonuclease H"/>
    <property type="match status" value="1"/>
</dbReference>
<keyword evidence="2" id="KW-0378">Hydrolase</keyword>
<dbReference type="SMART" id="SM00474">
    <property type="entry name" value="35EXOc"/>
    <property type="match status" value="1"/>
</dbReference>
<dbReference type="Pfam" id="PF01612">
    <property type="entry name" value="DNA_pol_A_exo1"/>
    <property type="match status" value="1"/>
</dbReference>
<dbReference type="InterPro" id="IPR012337">
    <property type="entry name" value="RNaseH-like_sf"/>
</dbReference>
<dbReference type="EMBL" id="JBBPDW010000002">
    <property type="protein sequence ID" value="KAK7555476.1"/>
    <property type="molecule type" value="Genomic_DNA"/>
</dbReference>
<dbReference type="SUPFAM" id="SSF53098">
    <property type="entry name" value="Ribonuclease H-like"/>
    <property type="match status" value="1"/>
</dbReference>
<evidence type="ECO:0000259" key="3">
    <source>
        <dbReference type="SMART" id="SM00474"/>
    </source>
</evidence>
<dbReference type="Proteomes" id="UP001365128">
    <property type="component" value="Unassembled WGS sequence"/>
</dbReference>
<evidence type="ECO:0000256" key="1">
    <source>
        <dbReference type="ARBA" id="ARBA00022722"/>
    </source>
</evidence>
<dbReference type="PANTHER" id="PTHR13620">
    <property type="entry name" value="3-5 EXONUCLEASE"/>
    <property type="match status" value="1"/>
</dbReference>
<accession>A0ABR1MP08</accession>
<dbReference type="CDD" id="cd06141">
    <property type="entry name" value="WRN_exo"/>
    <property type="match status" value="1"/>
</dbReference>
<evidence type="ECO:0000256" key="2">
    <source>
        <dbReference type="ARBA" id="ARBA00022801"/>
    </source>
</evidence>
<gene>
    <name evidence="4" type="ORF">IWX46DRAFT_518398</name>
</gene>
<reference evidence="4 5" key="1">
    <citation type="submission" date="2024-04" db="EMBL/GenBank/DDBJ databases">
        <title>Phyllosticta paracitricarpa is synonymous to the EU quarantine fungus P. citricarpa based on phylogenomic analyses.</title>
        <authorList>
            <consortium name="Lawrence Berkeley National Laboratory"/>
            <person name="Van Ingen-Buijs V.A."/>
            <person name="Van Westerhoven A.C."/>
            <person name="Haridas S."/>
            <person name="Skiadas P."/>
            <person name="Martin F."/>
            <person name="Groenewald J.Z."/>
            <person name="Crous P.W."/>
            <person name="Seidl M.F."/>
        </authorList>
    </citation>
    <scope>NUCLEOTIDE SEQUENCE [LARGE SCALE GENOMIC DNA]</scope>
    <source>
        <strain evidence="4 5">CBS 122670</strain>
    </source>
</reference>